<evidence type="ECO:0000256" key="11">
    <source>
        <dbReference type="PROSITE-ProRule" id="PRU01360"/>
    </source>
</evidence>
<dbReference type="Pfam" id="PF07715">
    <property type="entry name" value="Plug"/>
    <property type="match status" value="1"/>
</dbReference>
<dbReference type="InterPro" id="IPR000531">
    <property type="entry name" value="Beta-barrel_TonB"/>
</dbReference>
<protein>
    <recommendedName>
        <fullName evidence="17">TonB-dependent receptor</fullName>
    </recommendedName>
</protein>
<evidence type="ECO:0000256" key="12">
    <source>
        <dbReference type="RuleBase" id="RU003357"/>
    </source>
</evidence>
<accession>A0A0G3XMM5</accession>
<dbReference type="KEGG" id="cna:AB433_10280"/>
<dbReference type="PANTHER" id="PTHR32552">
    <property type="entry name" value="FERRICHROME IRON RECEPTOR-RELATED"/>
    <property type="match status" value="1"/>
</dbReference>
<name>A0A0G3XMM5_9SPHN</name>
<evidence type="ECO:0000313" key="16">
    <source>
        <dbReference type="Proteomes" id="UP000035287"/>
    </source>
</evidence>
<evidence type="ECO:0000259" key="13">
    <source>
        <dbReference type="Pfam" id="PF00593"/>
    </source>
</evidence>
<evidence type="ECO:0000256" key="3">
    <source>
        <dbReference type="ARBA" id="ARBA00022452"/>
    </source>
</evidence>
<keyword evidence="8 12" id="KW-0798">TonB box</keyword>
<dbReference type="STRING" id="1348774.AB433_10280"/>
<reference evidence="15 16" key="1">
    <citation type="submission" date="2015-06" db="EMBL/GenBank/DDBJ databases">
        <authorList>
            <person name="Zeng Y."/>
            <person name="Huang Y."/>
        </authorList>
    </citation>
    <scope>NUCLEOTIDE SEQUENCE [LARGE SCALE GENOMIC DNA]</scope>
    <source>
        <strain evidence="15 16">PQ-2</strain>
    </source>
</reference>
<evidence type="ECO:0000256" key="1">
    <source>
        <dbReference type="ARBA" id="ARBA00004571"/>
    </source>
</evidence>
<evidence type="ECO:0000256" key="2">
    <source>
        <dbReference type="ARBA" id="ARBA00022448"/>
    </source>
</evidence>
<dbReference type="InterPro" id="IPR012910">
    <property type="entry name" value="Plug_dom"/>
</dbReference>
<gene>
    <name evidence="15" type="ORF">AB433_10280</name>
</gene>
<dbReference type="Pfam" id="PF00593">
    <property type="entry name" value="TonB_dep_Rec_b-barrel"/>
    <property type="match status" value="1"/>
</dbReference>
<feature type="domain" description="TonB-dependent receptor-like beta-barrel" evidence="13">
    <location>
        <begin position="160"/>
        <end position="603"/>
    </location>
</feature>
<dbReference type="PANTHER" id="PTHR32552:SF81">
    <property type="entry name" value="TONB-DEPENDENT OUTER MEMBRANE RECEPTOR"/>
    <property type="match status" value="1"/>
</dbReference>
<evidence type="ECO:0000256" key="9">
    <source>
        <dbReference type="ARBA" id="ARBA00023136"/>
    </source>
</evidence>
<dbReference type="Proteomes" id="UP000035287">
    <property type="component" value="Chromosome"/>
</dbReference>
<evidence type="ECO:0000256" key="6">
    <source>
        <dbReference type="ARBA" id="ARBA00023004"/>
    </source>
</evidence>
<evidence type="ECO:0008006" key="17">
    <source>
        <dbReference type="Google" id="ProtNLM"/>
    </source>
</evidence>
<organism evidence="15 16">
    <name type="scientific">Croceicoccus naphthovorans</name>
    <dbReference type="NCBI Taxonomy" id="1348774"/>
    <lineage>
        <taxon>Bacteria</taxon>
        <taxon>Pseudomonadati</taxon>
        <taxon>Pseudomonadota</taxon>
        <taxon>Alphaproteobacteria</taxon>
        <taxon>Sphingomonadales</taxon>
        <taxon>Erythrobacteraceae</taxon>
        <taxon>Croceicoccus</taxon>
    </lineage>
</organism>
<dbReference type="SUPFAM" id="SSF56935">
    <property type="entry name" value="Porins"/>
    <property type="match status" value="1"/>
</dbReference>
<evidence type="ECO:0000313" key="15">
    <source>
        <dbReference type="EMBL" id="AKM11738.1"/>
    </source>
</evidence>
<dbReference type="PROSITE" id="PS52016">
    <property type="entry name" value="TONB_DEPENDENT_REC_3"/>
    <property type="match status" value="1"/>
</dbReference>
<dbReference type="AlphaFoldDB" id="A0A0G3XMM5"/>
<sequence>MVGSRNAGVNQPVIRGVGSGGVVGDESSIATYIDGVYQPDPWTTNLDLVEIQRVEVLRGPQGTLFGRNATGGLINIITPDPSFDFRGHVAASAGVLRGAGDYDLRGYVTGGLSDKIAIDFAGLYKKTDNYVTDLVRGDLGYGEDAYFSLRSKLLFRPSESAQFVLTGDYAKRDGGSNANQLYQNNTVARSYPGVILPTGPWQAAYNYEPQLNMERFGLTLQSRFDTGSVGIETATSYQNGEIYQQQDRDSSNINLGLGQVNTRQRSFTQEIRVLSSSSGPLQWLAGAYFYTSHLDGTVPTTTPSRVPPPTLPTLSTTTTSPDVRVSSLAGFLEGTYSLTNTLFLTAGGRYTTEVRKFEQASNGVALFPQQRSRFEKFTYRGAIRWQFDPDVNIYLNYGTGFKSGVYNGVGTSPKPTRPESLTSIEGGIKADPARWLRTNLSVFHYDYKDLQVSARDPFTNLVLLQNAATAKIYGGELELTLMPTRDLNFTGKFSYLHGEYEKFPLAQGFTPNANATGNTAVIADVSGKRIVVAPRTAMNLAADWSHEYEVGRFGARLNFYHSDRIYYDFTNNFSQKPYSLLNAQVSFTPPSESFSLSLAVTNITNAIVYQSLRVNASGTDGILEKPREVKGTIRFNF</sequence>
<dbReference type="GO" id="GO:0009279">
    <property type="term" value="C:cell outer membrane"/>
    <property type="evidence" value="ECO:0007669"/>
    <property type="project" value="UniProtKB-SubCell"/>
</dbReference>
<keyword evidence="7" id="KW-0406">Ion transport</keyword>
<keyword evidence="2 11" id="KW-0813">Transport</keyword>
<dbReference type="Gene3D" id="2.40.170.20">
    <property type="entry name" value="TonB-dependent receptor, beta-barrel domain"/>
    <property type="match status" value="1"/>
</dbReference>
<feature type="domain" description="TonB-dependent receptor plug" evidence="14">
    <location>
        <begin position="3"/>
        <end position="72"/>
    </location>
</feature>
<keyword evidence="6" id="KW-0408">Iron</keyword>
<dbReference type="PATRIC" id="fig|1348774.3.peg.2156"/>
<comment type="similarity">
    <text evidence="11 12">Belongs to the TonB-dependent receptor family.</text>
</comment>
<dbReference type="InterPro" id="IPR039426">
    <property type="entry name" value="TonB-dep_rcpt-like"/>
</dbReference>
<evidence type="ECO:0000256" key="4">
    <source>
        <dbReference type="ARBA" id="ARBA00022496"/>
    </source>
</evidence>
<evidence type="ECO:0000256" key="7">
    <source>
        <dbReference type="ARBA" id="ARBA00023065"/>
    </source>
</evidence>
<proteinExistence type="inferred from homology"/>
<dbReference type="InterPro" id="IPR036942">
    <property type="entry name" value="Beta-barrel_TonB_sf"/>
</dbReference>
<dbReference type="GO" id="GO:0006826">
    <property type="term" value="P:iron ion transport"/>
    <property type="evidence" value="ECO:0007669"/>
    <property type="project" value="UniProtKB-KW"/>
</dbReference>
<keyword evidence="16" id="KW-1185">Reference proteome</keyword>
<keyword evidence="5 11" id="KW-0812">Transmembrane</keyword>
<dbReference type="EMBL" id="CP011770">
    <property type="protein sequence ID" value="AKM11738.1"/>
    <property type="molecule type" value="Genomic_DNA"/>
</dbReference>
<evidence type="ECO:0000256" key="5">
    <source>
        <dbReference type="ARBA" id="ARBA00022692"/>
    </source>
</evidence>
<comment type="subcellular location">
    <subcellularLocation>
        <location evidence="1 11">Cell outer membrane</location>
        <topology evidence="1 11">Multi-pass membrane protein</topology>
    </subcellularLocation>
</comment>
<keyword evidence="9 11" id="KW-0472">Membrane</keyword>
<keyword evidence="3 11" id="KW-1134">Transmembrane beta strand</keyword>
<keyword evidence="4" id="KW-0410">Iron transport</keyword>
<evidence type="ECO:0000256" key="8">
    <source>
        <dbReference type="ARBA" id="ARBA00023077"/>
    </source>
</evidence>
<keyword evidence="10 11" id="KW-0998">Cell outer membrane</keyword>
<evidence type="ECO:0000256" key="10">
    <source>
        <dbReference type="ARBA" id="ARBA00023237"/>
    </source>
</evidence>
<dbReference type="CDD" id="cd01347">
    <property type="entry name" value="ligand_gated_channel"/>
    <property type="match status" value="1"/>
</dbReference>
<evidence type="ECO:0000259" key="14">
    <source>
        <dbReference type="Pfam" id="PF07715"/>
    </source>
</evidence>